<keyword evidence="6 8" id="KW-1133">Transmembrane helix</keyword>
<proteinExistence type="predicted"/>
<reference evidence="11" key="1">
    <citation type="submission" date="2020-05" db="EMBL/GenBank/DDBJ databases">
        <title>Phylogenomic resolution of chytrid fungi.</title>
        <authorList>
            <person name="Stajich J.E."/>
            <person name="Amses K."/>
            <person name="Simmons R."/>
            <person name="Seto K."/>
            <person name="Myers J."/>
            <person name="Bonds A."/>
            <person name="Quandt C.A."/>
            <person name="Barry K."/>
            <person name="Liu P."/>
            <person name="Grigoriev I."/>
            <person name="Longcore J.E."/>
            <person name="James T.Y."/>
        </authorList>
    </citation>
    <scope>NUCLEOTIDE SEQUENCE</scope>
    <source>
        <strain evidence="11">PLAUS21</strain>
    </source>
</reference>
<keyword evidence="5" id="KW-0067">ATP-binding</keyword>
<evidence type="ECO:0000313" key="11">
    <source>
        <dbReference type="EMBL" id="KAJ3258673.1"/>
    </source>
</evidence>
<dbReference type="PANTHER" id="PTHR48041">
    <property type="entry name" value="ABC TRANSPORTER G FAMILY MEMBER 28"/>
    <property type="match status" value="1"/>
</dbReference>
<dbReference type="InterPro" id="IPR017871">
    <property type="entry name" value="ABC_transporter-like_CS"/>
</dbReference>
<dbReference type="InterPro" id="IPR027417">
    <property type="entry name" value="P-loop_NTPase"/>
</dbReference>
<evidence type="ECO:0000256" key="9">
    <source>
        <dbReference type="SAM" id="SignalP"/>
    </source>
</evidence>
<sequence length="860" mass="95949">MFGLLISGLFVAAEAQSISDPQTVSQYAFDPVFWGTKLRKYVNCNITNPPANIPSTAQSCQYPRTPIPSDPDFQGHGWTCDAGFFCPGQTEKFACTPGFYCPDNAMEPIYCPAGFHCSNDTKTIEYCPGGQFCPTGTITPKSCFLSYCPVGSTEAPKFFVLVVFLIVALIIYGFYHWKAKADAIREAKRKGELEQTAAAARFARNMQDNSMDRLERTFDIEFENLGLRLPSGVEIMKGVTGTLRAGAGKTTFVTLLTGKVPRTSGSVKLNGQVDELSNYSKLIGYVPQEDIMIRELTVRDILMHSARMRLPASWEYHKVKAKVNKIISFLGMKHVASSIIGNESERGISGGQRKRVNIGMELVAEPSVLFLDEPTSGLDSSTSFEVCKNLREIAQSQGLTVAAVIHSPSPATFRQFDDFLLLGKGGRVVYIGPREDAIKYFDYVGFACPPEESPSDFFMDVASGVIPSQYDPSFEPAHLFEYWETRRNFKFANARRMTPQEAVQARENFLRQSKPELFNDDTIKKHKAHDYYGFTNYIAVALASILKELWAFLSDVLSELGQTVLGIFKTDNVRKNANIIMQGWFCMKRAVQQTYRNLNATLVDLALNFTAGLFISIAIQKFTYLGASPREMCAYAPTNVGYQCQATVDTIRQAGMFIALGSLFVGISIAGNTFGYEKVVYWRDTASGMSVIPYYVAKALVDIPRILIGACMYFVSLIMFFPYAQKYTTLISVVILLHFYGFALGYALSTAVPYSKLAVYGTGFSLLWALVLSGVVPDLWDVKTSYPSAVQWLWEISAPRWAIEAIWIKEVSATGFNLKPDHFYDFGDFNLCITNMVKITLCWHLLSILGLKLFNRSKQK</sequence>
<keyword evidence="7 8" id="KW-0472">Membrane</keyword>
<dbReference type="PANTHER" id="PTHR48041:SF91">
    <property type="entry name" value="ABC TRANSPORTER G FAMILY MEMBER 28"/>
    <property type="match status" value="1"/>
</dbReference>
<dbReference type="PROSITE" id="PS00211">
    <property type="entry name" value="ABC_TRANSPORTER_1"/>
    <property type="match status" value="1"/>
</dbReference>
<feature type="transmembrane region" description="Helical" evidence="8">
    <location>
        <begin position="836"/>
        <end position="854"/>
    </location>
</feature>
<dbReference type="GO" id="GO:0016887">
    <property type="term" value="F:ATP hydrolysis activity"/>
    <property type="evidence" value="ECO:0007669"/>
    <property type="project" value="InterPro"/>
</dbReference>
<dbReference type="InterPro" id="IPR043926">
    <property type="entry name" value="ABCG_dom"/>
</dbReference>
<dbReference type="PROSITE" id="PS50893">
    <property type="entry name" value="ABC_TRANSPORTER_2"/>
    <property type="match status" value="1"/>
</dbReference>
<feature type="transmembrane region" description="Helical" evidence="8">
    <location>
        <begin position="757"/>
        <end position="776"/>
    </location>
</feature>
<dbReference type="SMART" id="SM00382">
    <property type="entry name" value="AAA"/>
    <property type="match status" value="1"/>
</dbReference>
<evidence type="ECO:0000256" key="3">
    <source>
        <dbReference type="ARBA" id="ARBA00022692"/>
    </source>
</evidence>
<feature type="chain" id="PRO_5041910990" description="ABC transporter domain-containing protein" evidence="9">
    <location>
        <begin position="16"/>
        <end position="860"/>
    </location>
</feature>
<evidence type="ECO:0000256" key="1">
    <source>
        <dbReference type="ARBA" id="ARBA00004141"/>
    </source>
</evidence>
<evidence type="ECO:0000259" key="10">
    <source>
        <dbReference type="PROSITE" id="PS50893"/>
    </source>
</evidence>
<dbReference type="InterPro" id="IPR003593">
    <property type="entry name" value="AAA+_ATPase"/>
</dbReference>
<dbReference type="GO" id="GO:0016020">
    <property type="term" value="C:membrane"/>
    <property type="evidence" value="ECO:0007669"/>
    <property type="project" value="UniProtKB-SubCell"/>
</dbReference>
<evidence type="ECO:0000256" key="2">
    <source>
        <dbReference type="ARBA" id="ARBA00022448"/>
    </source>
</evidence>
<dbReference type="FunFam" id="3.40.50.300:FF:000367">
    <property type="entry name" value="ABC transporter G family member 24"/>
    <property type="match status" value="1"/>
</dbReference>
<accession>A0AAD5UHX9</accession>
<evidence type="ECO:0000256" key="6">
    <source>
        <dbReference type="ARBA" id="ARBA00022989"/>
    </source>
</evidence>
<protein>
    <recommendedName>
        <fullName evidence="10">ABC transporter domain-containing protein</fullName>
    </recommendedName>
</protein>
<comment type="subcellular location">
    <subcellularLocation>
        <location evidence="1">Membrane</location>
        <topology evidence="1">Multi-pass membrane protein</topology>
    </subcellularLocation>
</comment>
<comment type="caution">
    <text evidence="11">The sequence shown here is derived from an EMBL/GenBank/DDBJ whole genome shotgun (WGS) entry which is preliminary data.</text>
</comment>
<dbReference type="EMBL" id="JADGKB010000025">
    <property type="protein sequence ID" value="KAJ3258673.1"/>
    <property type="molecule type" value="Genomic_DNA"/>
</dbReference>
<dbReference type="AlphaFoldDB" id="A0AAD5UHX9"/>
<name>A0AAD5UHX9_9FUNG</name>
<feature type="signal peptide" evidence="9">
    <location>
        <begin position="1"/>
        <end position="15"/>
    </location>
</feature>
<organism evidence="11 12">
    <name type="scientific">Boothiomyces macroporosus</name>
    <dbReference type="NCBI Taxonomy" id="261099"/>
    <lineage>
        <taxon>Eukaryota</taxon>
        <taxon>Fungi</taxon>
        <taxon>Fungi incertae sedis</taxon>
        <taxon>Chytridiomycota</taxon>
        <taxon>Chytridiomycota incertae sedis</taxon>
        <taxon>Chytridiomycetes</taxon>
        <taxon>Rhizophydiales</taxon>
        <taxon>Terramycetaceae</taxon>
        <taxon>Boothiomyces</taxon>
    </lineage>
</organism>
<evidence type="ECO:0000256" key="7">
    <source>
        <dbReference type="ARBA" id="ARBA00023136"/>
    </source>
</evidence>
<dbReference type="GO" id="GO:0140359">
    <property type="term" value="F:ABC-type transporter activity"/>
    <property type="evidence" value="ECO:0007669"/>
    <property type="project" value="InterPro"/>
</dbReference>
<dbReference type="Pfam" id="PF00005">
    <property type="entry name" value="ABC_tran"/>
    <property type="match status" value="1"/>
</dbReference>
<dbReference type="Proteomes" id="UP001210925">
    <property type="component" value="Unassembled WGS sequence"/>
</dbReference>
<keyword evidence="9" id="KW-0732">Signal</keyword>
<evidence type="ECO:0000256" key="8">
    <source>
        <dbReference type="SAM" id="Phobius"/>
    </source>
</evidence>
<dbReference type="Gene3D" id="3.40.50.300">
    <property type="entry name" value="P-loop containing nucleotide triphosphate hydrolases"/>
    <property type="match status" value="1"/>
</dbReference>
<dbReference type="GO" id="GO:0005524">
    <property type="term" value="F:ATP binding"/>
    <property type="evidence" value="ECO:0007669"/>
    <property type="project" value="UniProtKB-KW"/>
</dbReference>
<keyword evidence="4" id="KW-0547">Nucleotide-binding</keyword>
<keyword evidence="2" id="KW-0813">Transport</keyword>
<feature type="transmembrane region" description="Helical" evidence="8">
    <location>
        <begin position="654"/>
        <end position="674"/>
    </location>
</feature>
<evidence type="ECO:0000313" key="12">
    <source>
        <dbReference type="Proteomes" id="UP001210925"/>
    </source>
</evidence>
<dbReference type="Pfam" id="PF19055">
    <property type="entry name" value="ABC2_membrane_7"/>
    <property type="match status" value="1"/>
</dbReference>
<dbReference type="InterPro" id="IPR003439">
    <property type="entry name" value="ABC_transporter-like_ATP-bd"/>
</dbReference>
<feature type="domain" description="ABC transporter" evidence="10">
    <location>
        <begin position="220"/>
        <end position="450"/>
    </location>
</feature>
<feature type="transmembrane region" description="Helical" evidence="8">
    <location>
        <begin position="730"/>
        <end position="748"/>
    </location>
</feature>
<keyword evidence="12" id="KW-1185">Reference proteome</keyword>
<dbReference type="InterPro" id="IPR050352">
    <property type="entry name" value="ABCG_transporters"/>
</dbReference>
<keyword evidence="3 8" id="KW-0812">Transmembrane</keyword>
<evidence type="ECO:0000256" key="5">
    <source>
        <dbReference type="ARBA" id="ARBA00022840"/>
    </source>
</evidence>
<dbReference type="SUPFAM" id="SSF52540">
    <property type="entry name" value="P-loop containing nucleoside triphosphate hydrolases"/>
    <property type="match status" value="1"/>
</dbReference>
<feature type="transmembrane region" description="Helical" evidence="8">
    <location>
        <begin position="158"/>
        <end position="175"/>
    </location>
</feature>
<gene>
    <name evidence="11" type="ORF">HK103_003462</name>
</gene>
<evidence type="ECO:0000256" key="4">
    <source>
        <dbReference type="ARBA" id="ARBA00022741"/>
    </source>
</evidence>
<feature type="transmembrane region" description="Helical" evidence="8">
    <location>
        <begin position="706"/>
        <end position="724"/>
    </location>
</feature>